<dbReference type="InterPro" id="IPR020828">
    <property type="entry name" value="GlycerAld_3-P_DH_NAD(P)-bd"/>
</dbReference>
<dbReference type="NCBIfam" id="TIGR01534">
    <property type="entry name" value="GAPDH-I"/>
    <property type="match status" value="1"/>
</dbReference>
<reference evidence="7 8" key="1">
    <citation type="submission" date="2020-07" db="EMBL/GenBank/DDBJ databases">
        <title>Facklamia lactis sp. nov., isolated from raw milk.</title>
        <authorList>
            <person name="Doll E.V."/>
            <person name="Huptas C."/>
            <person name="Staib L."/>
            <person name="Wenning M."/>
            <person name="Scherer S."/>
        </authorList>
    </citation>
    <scope>NUCLEOTIDE SEQUENCE [LARGE SCALE GENOMIC DNA]</scope>
    <source>
        <strain evidence="7 8">DSM 111018</strain>
    </source>
</reference>
<evidence type="ECO:0000313" key="7">
    <source>
        <dbReference type="EMBL" id="MBG9986712.1"/>
    </source>
</evidence>
<dbReference type="PIRSF" id="PIRSF000149">
    <property type="entry name" value="GAP_DH"/>
    <property type="match status" value="1"/>
</dbReference>
<dbReference type="SMART" id="SM00846">
    <property type="entry name" value="Gp_dh_N"/>
    <property type="match status" value="1"/>
</dbReference>
<comment type="caution">
    <text evidence="7">The sequence shown here is derived from an EMBL/GenBank/DDBJ whole genome shotgun (WGS) entry which is preliminary data.</text>
</comment>
<feature type="domain" description="Glyceraldehyde 3-phosphate dehydrogenase NAD(P) binding" evidence="6">
    <location>
        <begin position="3"/>
        <end position="154"/>
    </location>
</feature>
<dbReference type="InterPro" id="IPR020831">
    <property type="entry name" value="GlycerAld/Erythrose_P_DH"/>
</dbReference>
<keyword evidence="3 5" id="KW-0560">Oxidoreductase</keyword>
<name>A0ABS0LRP5_9LACT</name>
<comment type="similarity">
    <text evidence="1 4">Belongs to the glyceraldehyde-3-phosphate dehydrogenase family.</text>
</comment>
<dbReference type="RefSeq" id="WP_197115632.1">
    <property type="nucleotide sequence ID" value="NZ_JACBXQ010000004.1"/>
</dbReference>
<dbReference type="Pfam" id="PF00044">
    <property type="entry name" value="Gp_dh_N"/>
    <property type="match status" value="1"/>
</dbReference>
<evidence type="ECO:0000259" key="6">
    <source>
        <dbReference type="SMART" id="SM00846"/>
    </source>
</evidence>
<proteinExistence type="inferred from homology"/>
<dbReference type="Proteomes" id="UP000721415">
    <property type="component" value="Unassembled WGS sequence"/>
</dbReference>
<dbReference type="CDD" id="cd05214">
    <property type="entry name" value="GAPDH_I_N"/>
    <property type="match status" value="1"/>
</dbReference>
<evidence type="ECO:0000256" key="5">
    <source>
        <dbReference type="RuleBase" id="RU361160"/>
    </source>
</evidence>
<dbReference type="InterPro" id="IPR006424">
    <property type="entry name" value="Glyceraldehyde-3-P_DH_1"/>
</dbReference>
<dbReference type="EMBL" id="JACBXQ010000004">
    <property type="protein sequence ID" value="MBG9986712.1"/>
    <property type="molecule type" value="Genomic_DNA"/>
</dbReference>
<evidence type="ECO:0000256" key="1">
    <source>
        <dbReference type="ARBA" id="ARBA00007406"/>
    </source>
</evidence>
<dbReference type="PRINTS" id="PR00078">
    <property type="entry name" value="G3PDHDRGNASE"/>
</dbReference>
<protein>
    <recommendedName>
        <fullName evidence="2 5">Glyceraldehyde-3-phosphate dehydrogenase</fullName>
        <ecNumber evidence="5">1.2.1.-</ecNumber>
    </recommendedName>
</protein>
<accession>A0ABS0LRP5</accession>
<evidence type="ECO:0000256" key="2">
    <source>
        <dbReference type="ARBA" id="ARBA00021022"/>
    </source>
</evidence>
<evidence type="ECO:0000256" key="3">
    <source>
        <dbReference type="ARBA" id="ARBA00023002"/>
    </source>
</evidence>
<dbReference type="InterPro" id="IPR036291">
    <property type="entry name" value="NAD(P)-bd_dom_sf"/>
</dbReference>
<dbReference type="Gene3D" id="3.40.50.720">
    <property type="entry name" value="NAD(P)-binding Rossmann-like Domain"/>
    <property type="match status" value="1"/>
</dbReference>
<dbReference type="SUPFAM" id="SSF55347">
    <property type="entry name" value="Glyceraldehyde-3-phosphate dehydrogenase-like, C-terminal domain"/>
    <property type="match status" value="1"/>
</dbReference>
<dbReference type="PROSITE" id="PS00071">
    <property type="entry name" value="GAPDH"/>
    <property type="match status" value="1"/>
</dbReference>
<dbReference type="SUPFAM" id="SSF51735">
    <property type="entry name" value="NAD(P)-binding Rossmann-fold domains"/>
    <property type="match status" value="1"/>
</dbReference>
<dbReference type="Pfam" id="PF02800">
    <property type="entry name" value="Gp_dh_C"/>
    <property type="match status" value="1"/>
</dbReference>
<dbReference type="InterPro" id="IPR020830">
    <property type="entry name" value="GlycerAld_3-P_DH_AS"/>
</dbReference>
<evidence type="ECO:0000313" key="8">
    <source>
        <dbReference type="Proteomes" id="UP000721415"/>
    </source>
</evidence>
<dbReference type="CDD" id="cd18126">
    <property type="entry name" value="GAPDH_I_C"/>
    <property type="match status" value="1"/>
</dbReference>
<sequence length="333" mass="35910">MSTKIAINGFGRIGRLALRRILEKETDLEVVAINDLTDNEDLAYLLKYDSAQGRFPYSVEAKGDVIVVDGKEIKAFEEKDASKLPWGELGVEFVLECTGFYNSAEKAQAHIDAGAKRVLISAPAKDSPDTKTIVYGVNHEDLTAEDVIVSAASCTTNCLAPMVNVLHKEFGLKSGQMVTIHAYTATQKLQDSPGGRKNRAGAFSIIPASTGAAKAIGKVIPELNGKIDGAAMRVPTITGSITELYSVLDKEVTAEEINAAMKKYASDAFVYEEDEIVSADIIGYPAGSVFDATLTKVMGEGDDQIVMTAAWYDNEYGFTANMISTLEHFVELS</sequence>
<dbReference type="EC" id="1.2.1.-" evidence="5"/>
<dbReference type="Gene3D" id="3.30.360.10">
    <property type="entry name" value="Dihydrodipicolinate Reductase, domain 2"/>
    <property type="match status" value="1"/>
</dbReference>
<evidence type="ECO:0000256" key="4">
    <source>
        <dbReference type="RuleBase" id="RU000397"/>
    </source>
</evidence>
<keyword evidence="8" id="KW-1185">Reference proteome</keyword>
<dbReference type="InterPro" id="IPR020829">
    <property type="entry name" value="GlycerAld_3-P_DH_cat"/>
</dbReference>
<organism evidence="7 8">
    <name type="scientific">Facklamia lactis</name>
    <dbReference type="NCBI Taxonomy" id="2749967"/>
    <lineage>
        <taxon>Bacteria</taxon>
        <taxon>Bacillati</taxon>
        <taxon>Bacillota</taxon>
        <taxon>Bacilli</taxon>
        <taxon>Lactobacillales</taxon>
        <taxon>Aerococcaceae</taxon>
        <taxon>Facklamia</taxon>
    </lineage>
</organism>
<dbReference type="PANTHER" id="PTHR43148">
    <property type="entry name" value="GLYCERALDEHYDE-3-PHOSPHATE DEHYDROGENASE 2"/>
    <property type="match status" value="1"/>
</dbReference>
<gene>
    <name evidence="7" type="primary">gap</name>
    <name evidence="7" type="ORF">HZY91_07360</name>
</gene>